<protein>
    <submittedName>
        <fullName evidence="1">Uncharacterized protein</fullName>
    </submittedName>
</protein>
<organism evidence="1 2">
    <name type="scientific">Pleurotus cornucopiae</name>
    <name type="common">Cornucopia mushroom</name>
    <dbReference type="NCBI Taxonomy" id="5321"/>
    <lineage>
        <taxon>Eukaryota</taxon>
        <taxon>Fungi</taxon>
        <taxon>Dikarya</taxon>
        <taxon>Basidiomycota</taxon>
        <taxon>Agaricomycotina</taxon>
        <taxon>Agaricomycetes</taxon>
        <taxon>Agaricomycetidae</taxon>
        <taxon>Agaricales</taxon>
        <taxon>Pleurotineae</taxon>
        <taxon>Pleurotaceae</taxon>
        <taxon>Pleurotus</taxon>
    </lineage>
</organism>
<reference evidence="1 2" key="1">
    <citation type="journal article" date="2021" name="Appl. Environ. Microbiol.">
        <title>Genetic linkage and physical mapping for an oyster mushroom Pleurotus cornucopiae and QTL analysis for the trait cap color.</title>
        <authorList>
            <person name="Zhang Y."/>
            <person name="Gao W."/>
            <person name="Sonnenberg A."/>
            <person name="Chen Q."/>
            <person name="Zhang J."/>
            <person name="Huang C."/>
        </authorList>
    </citation>
    <scope>NUCLEOTIDE SEQUENCE [LARGE SCALE GENOMIC DNA]</scope>
    <source>
        <strain evidence="1">CCMSSC00406</strain>
    </source>
</reference>
<dbReference type="EMBL" id="WQMT02000006">
    <property type="protein sequence ID" value="KAG9221666.1"/>
    <property type="molecule type" value="Genomic_DNA"/>
</dbReference>
<evidence type="ECO:0000313" key="1">
    <source>
        <dbReference type="EMBL" id="KAG9221666.1"/>
    </source>
</evidence>
<name>A0ACB7IUZ8_PLECO</name>
<proteinExistence type="predicted"/>
<sequence>MSPSHSVTSVVADSITAKVLVSVEEPVETEFAYPPKASANPSSRVWMQTDLHDNSLPIPSSFSYSIPERTRRFSSNVRVGTKAELVSSTPVNATQDDIALINSAEQIARFRRTGMIHFATLCWCLYLEGWNDGTTGPLLPVIQRDFGVGFAVVSMLFVSNCIGFISGAAANVWLDDRFGFGKVIVFGAVCQLATYVIQAPRPPFPIMVLANFFAGFGLSLQNSQANGFVGALKENVPLKLGLLHASYGLGAFSAPLVSTQFSEMRHWSYHYIISAGMAVSNIFLLIATFRFKRQDDLLAEAGQETAEVTVHEENKYKQIFGIKSVHLLAIFALIYIGVEVTLGGWIVTFIINERDGGPSAGYISSGFFGGLTLGRVGLLWFNKLVGERRVLFVYGILAIVLEITIWVVPSIIQNAVAVSFIGVLLGPMFPIIINYASHIFPRWLLTACVGWITGIGMAGSAALPFITGLLASRYGIGSLQPLMVSMMFRSRSVRLYHHLLQASTTIRQRASMEQPHQDQSKDFMPSYFPIDNDSQQRNNSSNSMEVLPSMYSSNPMLLQQNQQSQQSLANSQQVNIEMLNLMASMQAMDSSLALPSQSQSQQQQQQQPPSLNPQLLLEQQFKFNQLRQLQQLQQQIFQQQVSCSQNPTIPENQLERGASYHGLPTPATSTELRPQHTSEFVSPMSLQYMNMDIPQDQSQYRAQMLENHGMASQSNTPLINGSRSQPQYSPRGTASAPAHVAFRSSPEYLPSPAELDFDISPLTSPWLGAHQQSSIVDPHVASGSTSQKRTASPNSADHLARKKQSPAIRPTNPGVPNTKKNQNTSRGGSKSVNSTPLLRSTRTRKGSTAGDPVGDTPSPVDLSMPPPASTVSSSNHVPPSAITSAQLTPVTPASIMKLGRLGVDSSLAPKPSATKIQKKSSSAVQASPGLKAILPAGSTSSTASHSQPQQPVIHVRKTSHKAAEQKRRDSLKTTFDELRGLLPPIPLSNDEKYPDEPILPGALPPRGPPKAGSDGPNKGVSKLQLLICGNDYIRQLKGRVERRDDEIEKLRREVKRLRLHLGDAAIAEGEEDLDLEFDLDAAETLVIGRGKSLLTDEDGEEEMEET</sequence>
<gene>
    <name evidence="1" type="ORF">CCMSSC00406_0005579</name>
</gene>
<dbReference type="Proteomes" id="UP000824881">
    <property type="component" value="Unassembled WGS sequence"/>
</dbReference>
<evidence type="ECO:0000313" key="2">
    <source>
        <dbReference type="Proteomes" id="UP000824881"/>
    </source>
</evidence>
<comment type="caution">
    <text evidence="1">The sequence shown here is derived from an EMBL/GenBank/DDBJ whole genome shotgun (WGS) entry which is preliminary data.</text>
</comment>
<accession>A0ACB7IUZ8</accession>
<keyword evidence="2" id="KW-1185">Reference proteome</keyword>